<evidence type="ECO:0000256" key="3">
    <source>
        <dbReference type="ARBA" id="ARBA00023163"/>
    </source>
</evidence>
<keyword evidence="2 4" id="KW-0238">DNA-binding</keyword>
<dbReference type="Pfam" id="PF00440">
    <property type="entry name" value="TetR_N"/>
    <property type="match status" value="1"/>
</dbReference>
<dbReference type="InterPro" id="IPR001647">
    <property type="entry name" value="HTH_TetR"/>
</dbReference>
<evidence type="ECO:0000313" key="7">
    <source>
        <dbReference type="Proteomes" id="UP000518300"/>
    </source>
</evidence>
<dbReference type="SUPFAM" id="SSF46689">
    <property type="entry name" value="Homeodomain-like"/>
    <property type="match status" value="1"/>
</dbReference>
<accession>A0A848LJH4</accession>
<dbReference type="Proteomes" id="UP000518300">
    <property type="component" value="Unassembled WGS sequence"/>
</dbReference>
<keyword evidence="7" id="KW-1185">Reference proteome</keyword>
<dbReference type="GO" id="GO:0000976">
    <property type="term" value="F:transcription cis-regulatory region binding"/>
    <property type="evidence" value="ECO:0007669"/>
    <property type="project" value="TreeGrafter"/>
</dbReference>
<dbReference type="GO" id="GO:0003700">
    <property type="term" value="F:DNA-binding transcription factor activity"/>
    <property type="evidence" value="ECO:0007669"/>
    <property type="project" value="TreeGrafter"/>
</dbReference>
<comment type="caution">
    <text evidence="6">The sequence shown here is derived from an EMBL/GenBank/DDBJ whole genome shotgun (WGS) entry which is preliminary data.</text>
</comment>
<reference evidence="6 7" key="1">
    <citation type="submission" date="2020-04" db="EMBL/GenBank/DDBJ databases">
        <title>Draft genome of Pyxidicoccus fallax type strain.</title>
        <authorList>
            <person name="Whitworth D.E."/>
        </authorList>
    </citation>
    <scope>NUCLEOTIDE SEQUENCE [LARGE SCALE GENOMIC DNA]</scope>
    <source>
        <strain evidence="6 7">DSM 14698</strain>
    </source>
</reference>
<dbReference type="PANTHER" id="PTHR30055:SF234">
    <property type="entry name" value="HTH-TYPE TRANSCRIPTIONAL REGULATOR BETI"/>
    <property type="match status" value="1"/>
</dbReference>
<evidence type="ECO:0000259" key="5">
    <source>
        <dbReference type="PROSITE" id="PS50977"/>
    </source>
</evidence>
<dbReference type="InterPro" id="IPR009057">
    <property type="entry name" value="Homeodomain-like_sf"/>
</dbReference>
<dbReference type="RefSeq" id="WP_169347153.1">
    <property type="nucleotide sequence ID" value="NZ_JABBJJ010000113.1"/>
</dbReference>
<dbReference type="Gene3D" id="1.10.357.10">
    <property type="entry name" value="Tetracycline Repressor, domain 2"/>
    <property type="match status" value="1"/>
</dbReference>
<dbReference type="InterPro" id="IPR050109">
    <property type="entry name" value="HTH-type_TetR-like_transc_reg"/>
</dbReference>
<evidence type="ECO:0000313" key="6">
    <source>
        <dbReference type="EMBL" id="NMO17873.1"/>
    </source>
</evidence>
<feature type="DNA-binding region" description="H-T-H motif" evidence="4">
    <location>
        <begin position="30"/>
        <end position="49"/>
    </location>
</feature>
<gene>
    <name evidence="6" type="ORF">HG543_23880</name>
</gene>
<dbReference type="PROSITE" id="PS50977">
    <property type="entry name" value="HTH_TETR_2"/>
    <property type="match status" value="1"/>
</dbReference>
<name>A0A848LJH4_9BACT</name>
<sequence length="208" mass="23115">MPQVLKDEVRERILAAALQEFAAHGFAGATMTAIAGRAGLGTASTYRYYAGKGELFDAVVTPELAQRFESLLERRVRALARATLDEAPRSTGDLGDELLRFWVQNRLAVVILLDRAEGTAYARFGERFVELLVAGTLAQLREQSPGLRVSAAARFVLTRIFENTRRTLAAILEAHEKEEALREAIEAFWSYQLPGLHGFAAWLRREPA</sequence>
<evidence type="ECO:0000256" key="1">
    <source>
        <dbReference type="ARBA" id="ARBA00023015"/>
    </source>
</evidence>
<keyword evidence="1" id="KW-0805">Transcription regulation</keyword>
<dbReference type="PRINTS" id="PR00455">
    <property type="entry name" value="HTHTETR"/>
</dbReference>
<evidence type="ECO:0000256" key="4">
    <source>
        <dbReference type="PROSITE-ProRule" id="PRU00335"/>
    </source>
</evidence>
<dbReference type="PANTHER" id="PTHR30055">
    <property type="entry name" value="HTH-TYPE TRANSCRIPTIONAL REGULATOR RUTR"/>
    <property type="match status" value="1"/>
</dbReference>
<keyword evidence="3" id="KW-0804">Transcription</keyword>
<feature type="domain" description="HTH tetR-type" evidence="5">
    <location>
        <begin position="7"/>
        <end position="67"/>
    </location>
</feature>
<proteinExistence type="predicted"/>
<protein>
    <submittedName>
        <fullName evidence="6">TetR/AcrR family transcriptional regulator</fullName>
    </submittedName>
</protein>
<organism evidence="6 7">
    <name type="scientific">Pyxidicoccus fallax</name>
    <dbReference type="NCBI Taxonomy" id="394095"/>
    <lineage>
        <taxon>Bacteria</taxon>
        <taxon>Pseudomonadati</taxon>
        <taxon>Myxococcota</taxon>
        <taxon>Myxococcia</taxon>
        <taxon>Myxococcales</taxon>
        <taxon>Cystobacterineae</taxon>
        <taxon>Myxococcaceae</taxon>
        <taxon>Pyxidicoccus</taxon>
    </lineage>
</organism>
<evidence type="ECO:0000256" key="2">
    <source>
        <dbReference type="ARBA" id="ARBA00023125"/>
    </source>
</evidence>
<dbReference type="AlphaFoldDB" id="A0A848LJH4"/>
<dbReference type="EMBL" id="JABBJJ010000113">
    <property type="protein sequence ID" value="NMO17873.1"/>
    <property type="molecule type" value="Genomic_DNA"/>
</dbReference>